<reference evidence="2" key="2">
    <citation type="journal article" date="2021" name="Microbiome">
        <title>Successional dynamics and alternative stable states in a saline activated sludge microbial community over 9 years.</title>
        <authorList>
            <person name="Wang Y."/>
            <person name="Ye J."/>
            <person name="Ju F."/>
            <person name="Liu L."/>
            <person name="Boyd J.A."/>
            <person name="Deng Y."/>
            <person name="Parks D.H."/>
            <person name="Jiang X."/>
            <person name="Yin X."/>
            <person name="Woodcroft B.J."/>
            <person name="Tyson G.W."/>
            <person name="Hugenholtz P."/>
            <person name="Polz M.F."/>
            <person name="Zhang T."/>
        </authorList>
    </citation>
    <scope>NUCLEOTIDE SEQUENCE</scope>
    <source>
        <strain evidence="2">HKST-UBA13</strain>
    </source>
</reference>
<proteinExistence type="predicted"/>
<keyword evidence="1" id="KW-0812">Transmembrane</keyword>
<evidence type="ECO:0000256" key="1">
    <source>
        <dbReference type="SAM" id="Phobius"/>
    </source>
</evidence>
<feature type="transmembrane region" description="Helical" evidence="1">
    <location>
        <begin position="443"/>
        <end position="464"/>
    </location>
</feature>
<feature type="transmembrane region" description="Helical" evidence="1">
    <location>
        <begin position="400"/>
        <end position="422"/>
    </location>
</feature>
<keyword evidence="1" id="KW-1133">Transmembrane helix</keyword>
<gene>
    <name evidence="2" type="ORF">KC678_04450</name>
</gene>
<accession>A0A955L246</accession>
<reference evidence="2" key="1">
    <citation type="submission" date="2020-04" db="EMBL/GenBank/DDBJ databases">
        <authorList>
            <person name="Zhang T."/>
        </authorList>
    </citation>
    <scope>NUCLEOTIDE SEQUENCE</scope>
    <source>
        <strain evidence="2">HKST-UBA13</strain>
    </source>
</reference>
<protein>
    <submittedName>
        <fullName evidence="2">Uncharacterized protein</fullName>
    </submittedName>
</protein>
<dbReference type="EMBL" id="JAGQLJ010000113">
    <property type="protein sequence ID" value="MCA9381490.1"/>
    <property type="molecule type" value="Genomic_DNA"/>
</dbReference>
<keyword evidence="1" id="KW-0472">Membrane</keyword>
<organism evidence="2 3">
    <name type="scientific">Candidatus Dojkabacteria bacterium</name>
    <dbReference type="NCBI Taxonomy" id="2099670"/>
    <lineage>
        <taxon>Bacteria</taxon>
        <taxon>Candidatus Dojkabacteria</taxon>
    </lineage>
</organism>
<sequence>MILKKAILKKSLLLTFVFTISMLLLVGFQSSLKVTAQTDYLQTSGRSCVDNYVDCGEGKINVATSLQNGDINLTTGINYTPANAADDIVFKWGSVTGSPGTNLCITDGINSSEFVVIHRATGNKDTVDSMVHPFEQVQKDGRLVLRSCPNFFLTDIGGGGNTTLPVVGQQSLQHSQVAGCCPIGYQFVVRDGVDGLNFYSDDAKRQDSSWCCKVPDGASPGDSNYPYYREDKTCNGITGGVIWNEDNDNDPNDPLIINNSEFGINGAEDLGPGSTVISRSTSDLANTTCPASYENGCAVDDTGAIVAPSEVKASNGPICQRCYNTGEAVKLTDNGDVLICTGDGQTEPVARNGLTISQVVALYNSPEGQNRDAAESCLRQGGVYVAIGCIDPSPLGLITGLIRIALGVVGGVALLQIILAGLAYQSGNEEQIQKAQSRVFSTIGGLAVLIFSVLILRIIGVNVLDVVPEGLF</sequence>
<name>A0A955L246_9BACT</name>
<evidence type="ECO:0000313" key="2">
    <source>
        <dbReference type="EMBL" id="MCA9381490.1"/>
    </source>
</evidence>
<comment type="caution">
    <text evidence="2">The sequence shown here is derived from an EMBL/GenBank/DDBJ whole genome shotgun (WGS) entry which is preliminary data.</text>
</comment>
<evidence type="ECO:0000313" key="3">
    <source>
        <dbReference type="Proteomes" id="UP000775877"/>
    </source>
</evidence>
<dbReference type="Proteomes" id="UP000775877">
    <property type="component" value="Unassembled WGS sequence"/>
</dbReference>
<dbReference type="AlphaFoldDB" id="A0A955L246"/>